<dbReference type="Gene3D" id="2.60.40.3570">
    <property type="match status" value="1"/>
</dbReference>
<sequence length="587" mass="65355">MNMNMKNIFKLSVMMLAAAFVAGCSQNDELDVTSIKNEGQLTIYATASDFVSSDANTRIINEDADTKFEAGDEIGIFAIRSTDDKLLVQNMSLKYAEADWTGNDNKIYYYKNTAYVAYSPYDEKLNITDVTGIEDLQVKIKNYFTEKLEAAGNDQSVAYPSLDLMLASAEPSDGGDANNKSLSFNFKHQFALVEIEVPVKAYLDEAKNFTYAEPFTKDFTLDSKPLTMYPLSIKTEGEAGTGDAKAYSLFRFLVKPDTDYALAGELIYSTPIQLEAKKVKLEAGKYMKYKINATGAVGSYTQRAIAVGDYYYADGSIYPGPTAEQIVVNEGDMTVTFANTYQKPLVEGCLGIVFAVDDVLVTNSDNDRIWNKGYVFALEAPESIEWYPVTFTSEYNNYTATNAEGCTDFFDTLNGYELTHRNGTNGNSKALGAALEFGFVNADYAVSDIATSGWFMPSPGELLLLINNFCIGTDYGIPYEKIADEYKTIFDLKKAQKARKCAAEHLVRSIAAVDKNLSFSAEKSPTAHFWLTSAEYSSTEIWALEWKYQYENMDKSLNSNDQTLKFLKRNKSGDNNKTFITRPILAF</sequence>
<organism evidence="2 3">
    <name type="scientific">Bacteroides clarus YIT 12056</name>
    <dbReference type="NCBI Taxonomy" id="762984"/>
    <lineage>
        <taxon>Bacteria</taxon>
        <taxon>Pseudomonadati</taxon>
        <taxon>Bacteroidota</taxon>
        <taxon>Bacteroidia</taxon>
        <taxon>Bacteroidales</taxon>
        <taxon>Bacteroidaceae</taxon>
        <taxon>Bacteroides</taxon>
    </lineage>
</organism>
<reference evidence="2 3" key="1">
    <citation type="submission" date="2011-02" db="EMBL/GenBank/DDBJ databases">
        <authorList>
            <person name="Weinstock G."/>
            <person name="Sodergren E."/>
            <person name="Clifton S."/>
            <person name="Fulton L."/>
            <person name="Fulton B."/>
            <person name="Courtney L."/>
            <person name="Fronick C."/>
            <person name="Harrison M."/>
            <person name="Strong C."/>
            <person name="Farmer C."/>
            <person name="Delahaunty K."/>
            <person name="Markovic C."/>
            <person name="Hall O."/>
            <person name="Minx P."/>
            <person name="Tomlinson C."/>
            <person name="Mitreva M."/>
            <person name="Hou S."/>
            <person name="Chen J."/>
            <person name="Wollam A."/>
            <person name="Pepin K.H."/>
            <person name="Johnson M."/>
            <person name="Bhonagiri V."/>
            <person name="Zhang X."/>
            <person name="Suruliraj S."/>
            <person name="Warren W."/>
            <person name="Chinwalla A."/>
            <person name="Mardis E.R."/>
            <person name="Wilson R.K."/>
        </authorList>
    </citation>
    <scope>NUCLEOTIDE SEQUENCE [LARGE SCALE GENOMIC DNA]</scope>
    <source>
        <strain evidence="2 3">YIT 12056</strain>
    </source>
</reference>
<protein>
    <submittedName>
        <fullName evidence="2">Conserved domain protein</fullName>
    </submittedName>
</protein>
<keyword evidence="3" id="KW-1185">Reference proteome</keyword>
<dbReference type="InterPro" id="IPR042278">
    <property type="entry name" value="Mfa-like_1_N"/>
</dbReference>
<dbReference type="InterPro" id="IPR025049">
    <property type="entry name" value="Mfa-like_1"/>
</dbReference>
<comment type="caution">
    <text evidence="2">The sequence shown here is derived from an EMBL/GenBank/DDBJ whole genome shotgun (WGS) entry which is preliminary data.</text>
</comment>
<dbReference type="Pfam" id="PF13149">
    <property type="entry name" value="Mfa_like_1"/>
    <property type="match status" value="1"/>
</dbReference>
<feature type="signal peptide" evidence="1">
    <location>
        <begin position="1"/>
        <end position="27"/>
    </location>
</feature>
<dbReference type="Gene3D" id="2.60.40.2620">
    <property type="entry name" value="Fimbrillin-like"/>
    <property type="match status" value="1"/>
</dbReference>
<name>A0ABP2KNX0_9BACE</name>
<dbReference type="EMBL" id="AFBM01000029">
    <property type="protein sequence ID" value="EGF50540.1"/>
    <property type="molecule type" value="Genomic_DNA"/>
</dbReference>
<evidence type="ECO:0000256" key="1">
    <source>
        <dbReference type="SAM" id="SignalP"/>
    </source>
</evidence>
<evidence type="ECO:0000313" key="3">
    <source>
        <dbReference type="Proteomes" id="UP000010321"/>
    </source>
</evidence>
<proteinExistence type="predicted"/>
<dbReference type="RefSeq" id="WP_009122696.1">
    <property type="nucleotide sequence ID" value="NZ_FQWK01000002.1"/>
</dbReference>
<keyword evidence="1" id="KW-0732">Signal</keyword>
<evidence type="ECO:0000313" key="2">
    <source>
        <dbReference type="EMBL" id="EGF50540.1"/>
    </source>
</evidence>
<dbReference type="PROSITE" id="PS51257">
    <property type="entry name" value="PROKAR_LIPOPROTEIN"/>
    <property type="match status" value="1"/>
</dbReference>
<dbReference type="CDD" id="cd13120">
    <property type="entry name" value="BF2867_like_N"/>
    <property type="match status" value="1"/>
</dbReference>
<gene>
    <name evidence="2" type="ORF">HMPREF9445_02616</name>
</gene>
<accession>A0ABP2KNX0</accession>
<dbReference type="Proteomes" id="UP000010321">
    <property type="component" value="Unassembled WGS sequence"/>
</dbReference>
<feature type="chain" id="PRO_5045037673" evidence="1">
    <location>
        <begin position="28"/>
        <end position="587"/>
    </location>
</feature>